<evidence type="ECO:0008006" key="3">
    <source>
        <dbReference type="Google" id="ProtNLM"/>
    </source>
</evidence>
<dbReference type="EMBL" id="BAABKZ010000001">
    <property type="protein sequence ID" value="GAA5090021.1"/>
    <property type="molecule type" value="Genomic_DNA"/>
</dbReference>
<dbReference type="Proteomes" id="UP001501407">
    <property type="component" value="Unassembled WGS sequence"/>
</dbReference>
<protein>
    <recommendedName>
        <fullName evidence="3">Monooxygenase</fullName>
    </recommendedName>
</protein>
<dbReference type="SUPFAM" id="SSF54909">
    <property type="entry name" value="Dimeric alpha+beta barrel"/>
    <property type="match status" value="1"/>
</dbReference>
<evidence type="ECO:0000313" key="1">
    <source>
        <dbReference type="EMBL" id="GAA5090021.1"/>
    </source>
</evidence>
<dbReference type="Gene3D" id="3.30.70.100">
    <property type="match status" value="1"/>
</dbReference>
<reference evidence="2" key="1">
    <citation type="journal article" date="2019" name="Int. J. Syst. Evol. Microbiol.">
        <title>The Global Catalogue of Microorganisms (GCM) 10K type strain sequencing project: providing services to taxonomists for standard genome sequencing and annotation.</title>
        <authorList>
            <consortium name="The Broad Institute Genomics Platform"/>
            <consortium name="The Broad Institute Genome Sequencing Center for Infectious Disease"/>
            <person name="Wu L."/>
            <person name="Ma J."/>
        </authorList>
    </citation>
    <scope>NUCLEOTIDE SEQUENCE [LARGE SCALE GENOMIC DNA]</scope>
    <source>
        <strain evidence="2">JCM 18959</strain>
    </source>
</reference>
<name>A0ABP9M2H3_9MICO</name>
<dbReference type="InterPro" id="IPR011008">
    <property type="entry name" value="Dimeric_a/b-barrel"/>
</dbReference>
<proteinExistence type="predicted"/>
<dbReference type="PANTHER" id="PTHR39169">
    <property type="match status" value="1"/>
</dbReference>
<evidence type="ECO:0000313" key="2">
    <source>
        <dbReference type="Proteomes" id="UP001501407"/>
    </source>
</evidence>
<comment type="caution">
    <text evidence="1">The sequence shown here is derived from an EMBL/GenBank/DDBJ whole genome shotgun (WGS) entry which is preliminary data.</text>
</comment>
<sequence length="101" mass="10840">MAHLLVFEFPSPGPFGAEAVTAFSDLARDIAGEKGLVFKVWTEDAETGIAGGAYLFETKEDADRYLAFHSERLRSVGVTDIDARSYGVNDGLSAITGIPSR</sequence>
<dbReference type="NCBIfam" id="NF008333">
    <property type="entry name" value="PRK11118.1"/>
    <property type="match status" value="1"/>
</dbReference>
<dbReference type="Pfam" id="PF08803">
    <property type="entry name" value="ydhR"/>
    <property type="match status" value="1"/>
</dbReference>
<accession>A0ABP9M2H3</accession>
<gene>
    <name evidence="1" type="ORF">GCM10025760_14940</name>
</gene>
<keyword evidence="2" id="KW-1185">Reference proteome</keyword>
<dbReference type="PANTHER" id="PTHR39169:SF1">
    <property type="entry name" value="MONOOXYGENASE YDHR-RELATED"/>
    <property type="match status" value="1"/>
</dbReference>
<organism evidence="1 2">
    <name type="scientific">Microbacterium yannicii</name>
    <dbReference type="NCBI Taxonomy" id="671622"/>
    <lineage>
        <taxon>Bacteria</taxon>
        <taxon>Bacillati</taxon>
        <taxon>Actinomycetota</taxon>
        <taxon>Actinomycetes</taxon>
        <taxon>Micrococcales</taxon>
        <taxon>Microbacteriaceae</taxon>
        <taxon>Microbacterium</taxon>
    </lineage>
</organism>
<dbReference type="InterPro" id="IPR014910">
    <property type="entry name" value="YdhR"/>
</dbReference>
<dbReference type="RefSeq" id="WP_194413271.1">
    <property type="nucleotide sequence ID" value="NZ_BAABKZ010000001.1"/>
</dbReference>